<protein>
    <recommendedName>
        <fullName evidence="10">Hydrogenase</fullName>
    </recommendedName>
</protein>
<gene>
    <name evidence="8" type="ORF">Cflav_PD4611</name>
</gene>
<dbReference type="Proteomes" id="UP000003688">
    <property type="component" value="Unassembled WGS sequence"/>
</dbReference>
<feature type="transmembrane region" description="Helical" evidence="7">
    <location>
        <begin position="133"/>
        <end position="157"/>
    </location>
</feature>
<keyword evidence="3" id="KW-1003">Cell membrane</keyword>
<organism evidence="8 9">
    <name type="scientific">Pedosphaera parvula (strain Ellin514)</name>
    <dbReference type="NCBI Taxonomy" id="320771"/>
    <lineage>
        <taxon>Bacteria</taxon>
        <taxon>Pseudomonadati</taxon>
        <taxon>Verrucomicrobiota</taxon>
        <taxon>Pedosphaerae</taxon>
        <taxon>Pedosphaerales</taxon>
        <taxon>Pedosphaeraceae</taxon>
        <taxon>Pedosphaera</taxon>
    </lineage>
</organism>
<name>B9XE57_PEDPL</name>
<keyword evidence="5 7" id="KW-1133">Transmembrane helix</keyword>
<evidence type="ECO:0000256" key="6">
    <source>
        <dbReference type="ARBA" id="ARBA00023136"/>
    </source>
</evidence>
<dbReference type="Pfam" id="PF03916">
    <property type="entry name" value="NrfD"/>
    <property type="match status" value="1"/>
</dbReference>
<evidence type="ECO:0008006" key="10">
    <source>
        <dbReference type="Google" id="ProtNLM"/>
    </source>
</evidence>
<accession>B9XE57</accession>
<evidence type="ECO:0000313" key="9">
    <source>
        <dbReference type="Proteomes" id="UP000003688"/>
    </source>
</evidence>
<proteinExistence type="inferred from homology"/>
<comment type="subcellular location">
    <subcellularLocation>
        <location evidence="1">Cell membrane</location>
        <topology evidence="1">Multi-pass membrane protein</topology>
    </subcellularLocation>
</comment>
<dbReference type="PANTHER" id="PTHR43044:SF2">
    <property type="entry name" value="POLYSULPHIDE REDUCTASE NRFD"/>
    <property type="match status" value="1"/>
</dbReference>
<evidence type="ECO:0000256" key="1">
    <source>
        <dbReference type="ARBA" id="ARBA00004651"/>
    </source>
</evidence>
<evidence type="ECO:0000256" key="3">
    <source>
        <dbReference type="ARBA" id="ARBA00022475"/>
    </source>
</evidence>
<feature type="transmembrane region" description="Helical" evidence="7">
    <location>
        <begin position="177"/>
        <end position="198"/>
    </location>
</feature>
<comment type="similarity">
    <text evidence="2">Belongs to the NrfD family.</text>
</comment>
<feature type="transmembrane region" description="Helical" evidence="7">
    <location>
        <begin position="25"/>
        <end position="45"/>
    </location>
</feature>
<evidence type="ECO:0000313" key="8">
    <source>
        <dbReference type="EMBL" id="EEF61948.1"/>
    </source>
</evidence>
<evidence type="ECO:0000256" key="4">
    <source>
        <dbReference type="ARBA" id="ARBA00022692"/>
    </source>
</evidence>
<sequence>MHSVVSFDFSVAIVPGWHSTIFPPYFVAGAIYSGFAMVLNIVIPIRKIYGLQSLVTKRHLNNMANVMLATGWMVAYGYLMEAFMSWYSGDTFEQYMMKNRAFGPYGWIFWVLMAFNVVIPQALWSRRVRTTPLLLFIVALFINVGMWVERFVIVITSLARDFTPSMWRMYYPTVWDWATLIGSVGLFLTLLFLFIRFLPMISISEVRELIAEHEEVEP</sequence>
<feature type="transmembrane region" description="Helical" evidence="7">
    <location>
        <begin position="107"/>
        <end position="124"/>
    </location>
</feature>
<dbReference type="PANTHER" id="PTHR43044">
    <property type="match status" value="1"/>
</dbReference>
<feature type="transmembrane region" description="Helical" evidence="7">
    <location>
        <begin position="66"/>
        <end position="87"/>
    </location>
</feature>
<comment type="caution">
    <text evidence="8">The sequence shown here is derived from an EMBL/GenBank/DDBJ whole genome shotgun (WGS) entry which is preliminary data.</text>
</comment>
<dbReference type="STRING" id="320771.Cflav_PD4611"/>
<evidence type="ECO:0000256" key="2">
    <source>
        <dbReference type="ARBA" id="ARBA00008929"/>
    </source>
</evidence>
<reference evidence="8 9" key="1">
    <citation type="journal article" date="2011" name="J. Bacteriol.">
        <title>Genome sequence of 'Pedosphaera parvula' Ellin514, an aerobic Verrucomicrobial isolate from pasture soil.</title>
        <authorList>
            <person name="Kant R."/>
            <person name="van Passel M.W."/>
            <person name="Sangwan P."/>
            <person name="Palva A."/>
            <person name="Lucas S."/>
            <person name="Copeland A."/>
            <person name="Lapidus A."/>
            <person name="Glavina Del Rio T."/>
            <person name="Dalin E."/>
            <person name="Tice H."/>
            <person name="Bruce D."/>
            <person name="Goodwin L."/>
            <person name="Pitluck S."/>
            <person name="Chertkov O."/>
            <person name="Larimer F.W."/>
            <person name="Land M.L."/>
            <person name="Hauser L."/>
            <person name="Brettin T.S."/>
            <person name="Detter J.C."/>
            <person name="Han S."/>
            <person name="de Vos W.M."/>
            <person name="Janssen P.H."/>
            <person name="Smidt H."/>
        </authorList>
    </citation>
    <scope>NUCLEOTIDE SEQUENCE [LARGE SCALE GENOMIC DNA]</scope>
    <source>
        <strain evidence="8 9">Ellin514</strain>
    </source>
</reference>
<dbReference type="InterPro" id="IPR005614">
    <property type="entry name" value="NrfD-like"/>
</dbReference>
<keyword evidence="9" id="KW-1185">Reference proteome</keyword>
<dbReference type="EMBL" id="ABOX02000007">
    <property type="protein sequence ID" value="EEF61948.1"/>
    <property type="molecule type" value="Genomic_DNA"/>
</dbReference>
<evidence type="ECO:0000256" key="7">
    <source>
        <dbReference type="SAM" id="Phobius"/>
    </source>
</evidence>
<keyword evidence="4 7" id="KW-0812">Transmembrane</keyword>
<evidence type="ECO:0000256" key="5">
    <source>
        <dbReference type="ARBA" id="ARBA00022989"/>
    </source>
</evidence>
<dbReference type="AlphaFoldDB" id="B9XE57"/>
<dbReference type="GO" id="GO:0005886">
    <property type="term" value="C:plasma membrane"/>
    <property type="evidence" value="ECO:0007669"/>
    <property type="project" value="UniProtKB-SubCell"/>
</dbReference>
<keyword evidence="6 7" id="KW-0472">Membrane</keyword>